<evidence type="ECO:0000313" key="1">
    <source>
        <dbReference type="EMBL" id="AFY93271.1"/>
    </source>
</evidence>
<keyword evidence="2" id="KW-1185">Reference proteome</keyword>
<gene>
    <name evidence="1" type="ORF">Cha6605_2188</name>
</gene>
<sequence length="121" mass="12776">MKPIANFVVRVNVQQQSRLLSRKNVLLSCLLLIGIFLGATDAAFAGSTSVANPATKVNDLLRPGIEKKPPVVKEPPVINTSNILADECSFLGGKILEGGNANLCATKQMCVINGNAVCITK</sequence>
<evidence type="ECO:0000313" key="2">
    <source>
        <dbReference type="Proteomes" id="UP000010366"/>
    </source>
</evidence>
<organism evidence="1 2">
    <name type="scientific">Chamaesiphon minutus (strain ATCC 27169 / PCC 6605)</name>
    <dbReference type="NCBI Taxonomy" id="1173020"/>
    <lineage>
        <taxon>Bacteria</taxon>
        <taxon>Bacillati</taxon>
        <taxon>Cyanobacteriota</taxon>
        <taxon>Cyanophyceae</taxon>
        <taxon>Gomontiellales</taxon>
        <taxon>Chamaesiphonaceae</taxon>
        <taxon>Chamaesiphon</taxon>
    </lineage>
</organism>
<protein>
    <submittedName>
        <fullName evidence="1">Uncharacterized protein</fullName>
    </submittedName>
</protein>
<reference evidence="1 2" key="1">
    <citation type="submission" date="2012-05" db="EMBL/GenBank/DDBJ databases">
        <title>Finished chromosome of genome of Chamaesiphon sp. PCC 6605.</title>
        <authorList>
            <consortium name="US DOE Joint Genome Institute"/>
            <person name="Gugger M."/>
            <person name="Coursin T."/>
            <person name="Rippka R."/>
            <person name="Tandeau De Marsac N."/>
            <person name="Huntemann M."/>
            <person name="Wei C.-L."/>
            <person name="Han J."/>
            <person name="Detter J.C."/>
            <person name="Han C."/>
            <person name="Tapia R."/>
            <person name="Chen A."/>
            <person name="Kyrpides N."/>
            <person name="Mavromatis K."/>
            <person name="Markowitz V."/>
            <person name="Szeto E."/>
            <person name="Ivanova N."/>
            <person name="Pagani I."/>
            <person name="Pati A."/>
            <person name="Goodwin L."/>
            <person name="Nordberg H.P."/>
            <person name="Cantor M.N."/>
            <person name="Hua S.X."/>
            <person name="Woyke T."/>
            <person name="Kerfeld C.A."/>
        </authorList>
    </citation>
    <scope>NUCLEOTIDE SEQUENCE [LARGE SCALE GENOMIC DNA]</scope>
    <source>
        <strain evidence="2">ATCC 27169 / PCC 6605</strain>
    </source>
</reference>
<dbReference type="AlphaFoldDB" id="K9UFV1"/>
<dbReference type="RefSeq" id="WP_015159426.1">
    <property type="nucleotide sequence ID" value="NC_019697.1"/>
</dbReference>
<dbReference type="KEGG" id="cmp:Cha6605_2188"/>
<dbReference type="EMBL" id="CP003600">
    <property type="protein sequence ID" value="AFY93271.1"/>
    <property type="molecule type" value="Genomic_DNA"/>
</dbReference>
<proteinExistence type="predicted"/>
<dbReference type="HOGENOM" id="CLU_2033899_0_0_3"/>
<accession>K9UFV1</accession>
<name>K9UFV1_CHAP6</name>
<dbReference type="Proteomes" id="UP000010366">
    <property type="component" value="Chromosome"/>
</dbReference>